<protein>
    <submittedName>
        <fullName evidence="1">Uncharacterized protein</fullName>
    </submittedName>
</protein>
<dbReference type="EMBL" id="JOJP01000001">
    <property type="protein sequence ID" value="KEI72779.1"/>
    <property type="molecule type" value="Genomic_DNA"/>
</dbReference>
<keyword evidence="2" id="KW-1185">Reference proteome</keyword>
<comment type="caution">
    <text evidence="1">The sequence shown here is derived from an EMBL/GenBank/DDBJ whole genome shotgun (WGS) entry which is preliminary data.</text>
</comment>
<organism evidence="1 2">
    <name type="scientific">Endozoicomonas elysicola</name>
    <dbReference type="NCBI Taxonomy" id="305900"/>
    <lineage>
        <taxon>Bacteria</taxon>
        <taxon>Pseudomonadati</taxon>
        <taxon>Pseudomonadota</taxon>
        <taxon>Gammaproteobacteria</taxon>
        <taxon>Oceanospirillales</taxon>
        <taxon>Endozoicomonadaceae</taxon>
        <taxon>Endozoicomonas</taxon>
    </lineage>
</organism>
<name>A0A081KF53_9GAMM</name>
<sequence length="299" mass="33686">MYSATHSAMPDAMRQAVLELINLDSKDHLSPEQKGLFKKEVEAFSRRVKNNYVKSDEESRPIVVGFQLKFEQALIREYPEKNLDQWKITIAVVTNRPGTDKSIKPDDETTWEGAISEVVLSDPASLYTVTERSRTAPLLSNLGPNTKPYGFYPKSGMLDRSPKHQDIYRCFVNENANYADRPMEFVTKLSPEEVGAIYIMQPPGTFIRKPSELADSENPLQVIEDELFELQPKSEEDLRSRVFITNIGASQAIDANKDSMFSLCSGPLSNPEVKQCFDLRKDTINKGITDPALKTTTEG</sequence>
<evidence type="ECO:0000313" key="2">
    <source>
        <dbReference type="Proteomes" id="UP000027997"/>
    </source>
</evidence>
<proteinExistence type="predicted"/>
<reference evidence="1 2" key="1">
    <citation type="submission" date="2014-06" db="EMBL/GenBank/DDBJ databases">
        <title>Whole Genome Sequences of Three Symbiotic Endozoicomonas Bacteria.</title>
        <authorList>
            <person name="Neave M.J."/>
            <person name="Apprill A."/>
            <person name="Voolstra C.R."/>
        </authorList>
    </citation>
    <scope>NUCLEOTIDE SEQUENCE [LARGE SCALE GENOMIC DNA]</scope>
    <source>
        <strain evidence="1 2">DSM 22380</strain>
    </source>
</reference>
<dbReference type="Proteomes" id="UP000027997">
    <property type="component" value="Unassembled WGS sequence"/>
</dbReference>
<gene>
    <name evidence="1" type="ORF">GV64_20495</name>
</gene>
<dbReference type="AlphaFoldDB" id="A0A081KF53"/>
<accession>A0A081KF53</accession>
<evidence type="ECO:0000313" key="1">
    <source>
        <dbReference type="EMBL" id="KEI72779.1"/>
    </source>
</evidence>